<accession>A0ABT7Y5Z5</accession>
<gene>
    <name evidence="2" type="ORF">QWJ08_19220</name>
</gene>
<reference evidence="2" key="1">
    <citation type="submission" date="2024-05" db="EMBL/GenBank/DDBJ databases">
        <title>Genome Sequences of Four Agar- Degrading Marine Bacteria.</title>
        <authorList>
            <person name="Phillips E.K."/>
            <person name="Shaffer J.C."/>
            <person name="Henson M.W."/>
            <person name="Temperton B."/>
            <person name="Thrash C.J."/>
            <person name="Martin M.O."/>
        </authorList>
    </citation>
    <scope>NUCLEOTIDE SEQUENCE</scope>
    <source>
        <strain evidence="2">EKP203</strain>
    </source>
</reference>
<dbReference type="InterPro" id="IPR022742">
    <property type="entry name" value="Hydrolase_4"/>
</dbReference>
<dbReference type="PANTHER" id="PTHR43798:SF33">
    <property type="entry name" value="HYDROLASE, PUTATIVE (AFU_ORTHOLOGUE AFUA_2G14860)-RELATED"/>
    <property type="match status" value="1"/>
</dbReference>
<evidence type="ECO:0000313" key="3">
    <source>
        <dbReference type="Proteomes" id="UP001169719"/>
    </source>
</evidence>
<dbReference type="InterPro" id="IPR029058">
    <property type="entry name" value="AB_hydrolase_fold"/>
</dbReference>
<proteinExistence type="predicted"/>
<dbReference type="RefSeq" id="WP_289963550.1">
    <property type="nucleotide sequence ID" value="NZ_JAUEOZ010000002.1"/>
</dbReference>
<comment type="caution">
    <text evidence="2">The sequence shown here is derived from an EMBL/GenBank/DDBJ whole genome shotgun (WGS) entry which is preliminary data.</text>
</comment>
<dbReference type="PANTHER" id="PTHR43798">
    <property type="entry name" value="MONOACYLGLYCEROL LIPASE"/>
    <property type="match status" value="1"/>
</dbReference>
<dbReference type="Gene3D" id="3.40.50.1820">
    <property type="entry name" value="alpha/beta hydrolase"/>
    <property type="match status" value="1"/>
</dbReference>
<dbReference type="Proteomes" id="UP001169719">
    <property type="component" value="Unassembled WGS sequence"/>
</dbReference>
<evidence type="ECO:0000313" key="2">
    <source>
        <dbReference type="EMBL" id="MDN2483479.1"/>
    </source>
</evidence>
<dbReference type="SUPFAM" id="SSF53474">
    <property type="entry name" value="alpha/beta-Hydrolases"/>
    <property type="match status" value="1"/>
</dbReference>
<dbReference type="Pfam" id="PF12146">
    <property type="entry name" value="Hydrolase_4"/>
    <property type="match status" value="1"/>
</dbReference>
<evidence type="ECO:0000259" key="1">
    <source>
        <dbReference type="Pfam" id="PF12146"/>
    </source>
</evidence>
<dbReference type="InterPro" id="IPR050266">
    <property type="entry name" value="AB_hydrolase_sf"/>
</dbReference>
<dbReference type="EMBL" id="JAUEOZ010000002">
    <property type="protein sequence ID" value="MDN2483479.1"/>
    <property type="molecule type" value="Genomic_DNA"/>
</dbReference>
<sequence length="316" mass="34423">MKKSVLIFCIVVSATVAFGPKVSVIHDIPEPSITEQTFLASEQASFNIVEGTEKRILELNTGSEKPAYAVVYLHGFSSSRQDLAPVPELVASRINATLIETRLKGHGRDRDAMGEPSVKDWLNDAAQACKLGQQLGEKVILIGTSTGGTLAAWLGTQPWCSEHLAAIVLVSPNFGPADTNSELLLLPGGEQLARLVLGKYRTFEPHNALQAKYWTQSYDSRSLVTMMGVVETTRKLLDQVEVPVLTLYSPQDRVVDSELTVMHVNRMINKANQVIAFEGSHDPMQHMLAGDVLSPESNGRMVVLIADFLQSLSAGD</sequence>
<dbReference type="GO" id="GO:0016787">
    <property type="term" value="F:hydrolase activity"/>
    <property type="evidence" value="ECO:0007669"/>
    <property type="project" value="UniProtKB-KW"/>
</dbReference>
<keyword evidence="2" id="KW-0378">Hydrolase</keyword>
<feature type="domain" description="Serine aminopeptidase S33" evidence="1">
    <location>
        <begin position="65"/>
        <end position="279"/>
    </location>
</feature>
<organism evidence="2 3">
    <name type="scientific">Vibrio agarivorans</name>
    <dbReference type="NCBI Taxonomy" id="153622"/>
    <lineage>
        <taxon>Bacteria</taxon>
        <taxon>Pseudomonadati</taxon>
        <taxon>Pseudomonadota</taxon>
        <taxon>Gammaproteobacteria</taxon>
        <taxon>Vibrionales</taxon>
        <taxon>Vibrionaceae</taxon>
        <taxon>Vibrio</taxon>
    </lineage>
</organism>
<protein>
    <submittedName>
        <fullName evidence="2">Alpha/beta fold hydrolase</fullName>
    </submittedName>
</protein>
<name>A0ABT7Y5Z5_9VIBR</name>
<keyword evidence="3" id="KW-1185">Reference proteome</keyword>